<keyword evidence="3" id="KW-1185">Reference proteome</keyword>
<evidence type="ECO:0000256" key="1">
    <source>
        <dbReference type="SAM" id="MobiDB-lite"/>
    </source>
</evidence>
<dbReference type="Proteomes" id="UP000274429">
    <property type="component" value="Unassembled WGS sequence"/>
</dbReference>
<dbReference type="STRING" id="6205.A0A0R3WPV6"/>
<reference evidence="4" key="1">
    <citation type="submission" date="2017-02" db="UniProtKB">
        <authorList>
            <consortium name="WormBaseParasite"/>
        </authorList>
    </citation>
    <scope>IDENTIFICATION</scope>
</reference>
<feature type="compositionally biased region" description="Basic and acidic residues" evidence="1">
    <location>
        <begin position="121"/>
        <end position="130"/>
    </location>
</feature>
<organism evidence="4">
    <name type="scientific">Hydatigena taeniaeformis</name>
    <name type="common">Feline tapeworm</name>
    <name type="synonym">Taenia taeniaeformis</name>
    <dbReference type="NCBI Taxonomy" id="6205"/>
    <lineage>
        <taxon>Eukaryota</taxon>
        <taxon>Metazoa</taxon>
        <taxon>Spiralia</taxon>
        <taxon>Lophotrochozoa</taxon>
        <taxon>Platyhelminthes</taxon>
        <taxon>Cestoda</taxon>
        <taxon>Eucestoda</taxon>
        <taxon>Cyclophyllidea</taxon>
        <taxon>Taeniidae</taxon>
        <taxon>Hydatigera</taxon>
    </lineage>
</organism>
<dbReference type="EMBL" id="UYWX01001501">
    <property type="protein sequence ID" value="VDM21145.1"/>
    <property type="molecule type" value="Genomic_DNA"/>
</dbReference>
<protein>
    <submittedName>
        <fullName evidence="4">LsmAD domain-containing protein</fullName>
    </submittedName>
</protein>
<feature type="region of interest" description="Disordered" evidence="1">
    <location>
        <begin position="109"/>
        <end position="144"/>
    </location>
</feature>
<feature type="region of interest" description="Disordered" evidence="1">
    <location>
        <begin position="177"/>
        <end position="212"/>
    </location>
</feature>
<dbReference type="AlphaFoldDB" id="A0A0R3WPV6"/>
<evidence type="ECO:0000313" key="3">
    <source>
        <dbReference type="Proteomes" id="UP000274429"/>
    </source>
</evidence>
<proteinExistence type="predicted"/>
<evidence type="ECO:0000313" key="4">
    <source>
        <dbReference type="WBParaSite" id="TTAC_0000279601-mRNA-1"/>
    </source>
</evidence>
<dbReference type="WBParaSite" id="TTAC_0000279601-mRNA-1">
    <property type="protein sequence ID" value="TTAC_0000279601-mRNA-1"/>
    <property type="gene ID" value="TTAC_0000279601"/>
</dbReference>
<reference evidence="2 3" key="2">
    <citation type="submission" date="2018-11" db="EMBL/GenBank/DDBJ databases">
        <authorList>
            <consortium name="Pathogen Informatics"/>
        </authorList>
    </citation>
    <scope>NUCLEOTIDE SEQUENCE [LARGE SCALE GENOMIC DNA]</scope>
</reference>
<gene>
    <name evidence="2" type="ORF">TTAC_LOCUS2781</name>
</gene>
<dbReference type="OrthoDB" id="10640327at2759"/>
<sequence>MFSPTAYNGASGYRDQVEFRYAPSTWSDTESIDRGIGSMRINGDEEDEVFAANGEGREKSCDDYNETTDNILGRILGRREDVAEQMKRSQPYMMALLVGKSPTLRLPLGSVGQTSGINGREPLDSDRGDRYSPFTGDGRRPSQQYNRIGVKQPVAAAGKVFSSATAMSSAPRATWVTGPLQKEPPKEFVPQLLDPEPAYQKPSPDAIPGRKPVYSMQEDDAFKVSKVLSVHVKGAWALLSD</sequence>
<evidence type="ECO:0000313" key="2">
    <source>
        <dbReference type="EMBL" id="VDM21145.1"/>
    </source>
</evidence>
<name>A0A0R3WPV6_HYDTA</name>
<accession>A0A0R3WPV6</accession>